<accession>U1PA38</accession>
<dbReference type="EMBL" id="KE356560">
    <property type="protein sequence ID" value="ERG90402.1"/>
    <property type="molecule type" value="Genomic_DNA"/>
</dbReference>
<sequence length="113" mass="11602">MGDGLVVHRGFSELCAFFAGEVFADLVVGGGVGELDGGVPFDVAVLLVSEVFEVLVGGFLVVAGGGFGYVVAFRQCFHPVVCFVSSDAGGVSLLSVPDESEEQVEAVHSGFDD</sequence>
<evidence type="ECO:0000313" key="1">
    <source>
        <dbReference type="EMBL" id="ERG90402.1"/>
    </source>
</evidence>
<organism evidence="1 2">
    <name type="scientific">Haloquadratum walsbyi J07HQW1</name>
    <dbReference type="NCBI Taxonomy" id="1238424"/>
    <lineage>
        <taxon>Archaea</taxon>
        <taxon>Methanobacteriati</taxon>
        <taxon>Methanobacteriota</taxon>
        <taxon>Stenosarchaea group</taxon>
        <taxon>Halobacteria</taxon>
        <taxon>Halobacteriales</taxon>
        <taxon>Haloferacaceae</taxon>
        <taxon>Haloquadratum</taxon>
    </lineage>
</organism>
<reference evidence="1 2" key="1">
    <citation type="journal article" date="2013" name="PLoS ONE">
        <title>Assembly-driven community genomics of a hypersaline microbial ecosystem.</title>
        <authorList>
            <person name="Podell S."/>
            <person name="Ugalde J.A."/>
            <person name="Narasingarao P."/>
            <person name="Banfield J.F."/>
            <person name="Heidelberg K.B."/>
            <person name="Allen E.E."/>
        </authorList>
    </citation>
    <scope>NUCLEOTIDE SEQUENCE [LARGE SCALE GENOMIC DNA]</scope>
    <source>
        <strain evidence="2">J07HQW1</strain>
    </source>
</reference>
<evidence type="ECO:0000313" key="2">
    <source>
        <dbReference type="Proteomes" id="UP000030649"/>
    </source>
</evidence>
<gene>
    <name evidence="1" type="ORF">J07HQW1_00423</name>
</gene>
<name>U1PA38_9EURY</name>
<proteinExistence type="predicted"/>
<protein>
    <submittedName>
        <fullName evidence="1">Uncharacterized protein</fullName>
    </submittedName>
</protein>
<dbReference type="AlphaFoldDB" id="U1PA38"/>
<dbReference type="HOGENOM" id="CLU_2127776_0_0_2"/>
<dbReference type="Proteomes" id="UP000030649">
    <property type="component" value="Unassembled WGS sequence"/>
</dbReference>